<dbReference type="AlphaFoldDB" id="A0A9D5GWZ5"/>
<dbReference type="InterPro" id="IPR036236">
    <property type="entry name" value="Znf_C2H2_sf"/>
</dbReference>
<reference evidence="7 8" key="1">
    <citation type="journal article" date="2022" name="Nat. Genet.">
        <title>Improved pea reference genome and pan-genome highlight genomic features and evolutionary characteristics.</title>
        <authorList>
            <person name="Yang T."/>
            <person name="Liu R."/>
            <person name="Luo Y."/>
            <person name="Hu S."/>
            <person name="Wang D."/>
            <person name="Wang C."/>
            <person name="Pandey M.K."/>
            <person name="Ge S."/>
            <person name="Xu Q."/>
            <person name="Li N."/>
            <person name="Li G."/>
            <person name="Huang Y."/>
            <person name="Saxena R.K."/>
            <person name="Ji Y."/>
            <person name="Li M."/>
            <person name="Yan X."/>
            <person name="He Y."/>
            <person name="Liu Y."/>
            <person name="Wang X."/>
            <person name="Xiang C."/>
            <person name="Varshney R.K."/>
            <person name="Ding H."/>
            <person name="Gao S."/>
            <person name="Zong X."/>
        </authorList>
    </citation>
    <scope>NUCLEOTIDE SEQUENCE [LARGE SCALE GENOMIC DNA]</scope>
    <source>
        <strain evidence="7 8">cv. Zhongwan 6</strain>
    </source>
</reference>
<accession>A0A9D5GWZ5</accession>
<dbReference type="SUPFAM" id="SSF57667">
    <property type="entry name" value="beta-beta-alpha zinc fingers"/>
    <property type="match status" value="1"/>
</dbReference>
<sequence>MTNVGTTYATSENTVSTPPPTISNEMPPPHTKKRKNRSEVWKHFIVSSEEEQKASCKYCDTKIKYNNGTSSMHAHVSRCLVYKRQRTLSSTTSVEEHVGSPLIVKFDQEAIRRAMVKMFINMEIPFRKVEHESFHEFM</sequence>
<organism evidence="7 8">
    <name type="scientific">Pisum sativum</name>
    <name type="common">Garden pea</name>
    <name type="synonym">Lathyrus oleraceus</name>
    <dbReference type="NCBI Taxonomy" id="3888"/>
    <lineage>
        <taxon>Eukaryota</taxon>
        <taxon>Viridiplantae</taxon>
        <taxon>Streptophyta</taxon>
        <taxon>Embryophyta</taxon>
        <taxon>Tracheophyta</taxon>
        <taxon>Spermatophyta</taxon>
        <taxon>Magnoliopsida</taxon>
        <taxon>eudicotyledons</taxon>
        <taxon>Gunneridae</taxon>
        <taxon>Pentapetalae</taxon>
        <taxon>rosids</taxon>
        <taxon>fabids</taxon>
        <taxon>Fabales</taxon>
        <taxon>Fabaceae</taxon>
        <taxon>Papilionoideae</taxon>
        <taxon>50 kb inversion clade</taxon>
        <taxon>NPAAA clade</taxon>
        <taxon>Hologalegina</taxon>
        <taxon>IRL clade</taxon>
        <taxon>Fabeae</taxon>
        <taxon>Lathyrus</taxon>
    </lineage>
</organism>
<evidence type="ECO:0000313" key="7">
    <source>
        <dbReference type="EMBL" id="KAI5444435.1"/>
    </source>
</evidence>
<dbReference type="GO" id="GO:0008270">
    <property type="term" value="F:zinc ion binding"/>
    <property type="evidence" value="ECO:0007669"/>
    <property type="project" value="UniProtKB-KW"/>
</dbReference>
<evidence type="ECO:0000256" key="2">
    <source>
        <dbReference type="ARBA" id="ARBA00022771"/>
    </source>
</evidence>
<evidence type="ECO:0000313" key="8">
    <source>
        <dbReference type="Proteomes" id="UP001058974"/>
    </source>
</evidence>
<dbReference type="InterPro" id="IPR053031">
    <property type="entry name" value="Cuticle_assoc_protein"/>
</dbReference>
<dbReference type="SMART" id="SM00614">
    <property type="entry name" value="ZnF_BED"/>
    <property type="match status" value="1"/>
</dbReference>
<dbReference type="InterPro" id="IPR003656">
    <property type="entry name" value="Znf_BED"/>
</dbReference>
<keyword evidence="2 4" id="KW-0863">Zinc-finger</keyword>
<protein>
    <recommendedName>
        <fullName evidence="6">BED-type domain-containing protein</fullName>
    </recommendedName>
</protein>
<evidence type="ECO:0000256" key="4">
    <source>
        <dbReference type="PROSITE-ProRule" id="PRU00027"/>
    </source>
</evidence>
<dbReference type="GO" id="GO:0006357">
    <property type="term" value="P:regulation of transcription by RNA polymerase II"/>
    <property type="evidence" value="ECO:0007669"/>
    <property type="project" value="TreeGrafter"/>
</dbReference>
<dbReference type="PROSITE" id="PS50808">
    <property type="entry name" value="ZF_BED"/>
    <property type="match status" value="1"/>
</dbReference>
<feature type="region of interest" description="Disordered" evidence="5">
    <location>
        <begin position="1"/>
        <end position="38"/>
    </location>
</feature>
<dbReference type="PANTHER" id="PTHR34396:SF27">
    <property type="entry name" value="OS08G0208700 PROTEIN"/>
    <property type="match status" value="1"/>
</dbReference>
<dbReference type="EMBL" id="JAMSHJ010000001">
    <property type="protein sequence ID" value="KAI5444435.1"/>
    <property type="molecule type" value="Genomic_DNA"/>
</dbReference>
<dbReference type="GO" id="GO:0005634">
    <property type="term" value="C:nucleus"/>
    <property type="evidence" value="ECO:0007669"/>
    <property type="project" value="TreeGrafter"/>
</dbReference>
<keyword evidence="1" id="KW-0479">Metal-binding</keyword>
<keyword evidence="3" id="KW-0862">Zinc</keyword>
<keyword evidence="8" id="KW-1185">Reference proteome</keyword>
<dbReference type="Proteomes" id="UP001058974">
    <property type="component" value="Chromosome 1"/>
</dbReference>
<name>A0A9D5GWZ5_PEA</name>
<gene>
    <name evidence="7" type="ORF">KIW84_012893</name>
</gene>
<dbReference type="Gramene" id="Psat01G0289300-T1">
    <property type="protein sequence ID" value="KAI5444435.1"/>
    <property type="gene ID" value="KIW84_012893"/>
</dbReference>
<dbReference type="Pfam" id="PF02892">
    <property type="entry name" value="zf-BED"/>
    <property type="match status" value="1"/>
</dbReference>
<dbReference type="PANTHER" id="PTHR34396">
    <property type="entry name" value="OS03G0264950 PROTEIN-RELATED"/>
    <property type="match status" value="1"/>
</dbReference>
<evidence type="ECO:0000256" key="5">
    <source>
        <dbReference type="SAM" id="MobiDB-lite"/>
    </source>
</evidence>
<dbReference type="GO" id="GO:1990837">
    <property type="term" value="F:sequence-specific double-stranded DNA binding"/>
    <property type="evidence" value="ECO:0007669"/>
    <property type="project" value="TreeGrafter"/>
</dbReference>
<feature type="non-terminal residue" evidence="7">
    <location>
        <position position="138"/>
    </location>
</feature>
<evidence type="ECO:0000256" key="1">
    <source>
        <dbReference type="ARBA" id="ARBA00022723"/>
    </source>
</evidence>
<feature type="compositionally biased region" description="Pro residues" evidence="5">
    <location>
        <begin position="17"/>
        <end position="29"/>
    </location>
</feature>
<evidence type="ECO:0000256" key="3">
    <source>
        <dbReference type="ARBA" id="ARBA00022833"/>
    </source>
</evidence>
<feature type="domain" description="BED-type" evidence="6">
    <location>
        <begin position="35"/>
        <end position="92"/>
    </location>
</feature>
<feature type="compositionally biased region" description="Polar residues" evidence="5">
    <location>
        <begin position="1"/>
        <end position="16"/>
    </location>
</feature>
<proteinExistence type="predicted"/>
<comment type="caution">
    <text evidence="7">The sequence shown here is derived from an EMBL/GenBank/DDBJ whole genome shotgun (WGS) entry which is preliminary data.</text>
</comment>
<evidence type="ECO:0000259" key="6">
    <source>
        <dbReference type="PROSITE" id="PS50808"/>
    </source>
</evidence>